<accession>A0AAV7W410</accession>
<keyword evidence="3" id="KW-1185">Reference proteome</keyword>
<dbReference type="EMBL" id="JANPWB010000002">
    <property type="protein sequence ID" value="KAJ1207612.1"/>
    <property type="molecule type" value="Genomic_DNA"/>
</dbReference>
<proteinExistence type="predicted"/>
<reference evidence="2" key="1">
    <citation type="journal article" date="2022" name="bioRxiv">
        <title>Sequencing and chromosome-scale assembly of the giantPleurodeles waltlgenome.</title>
        <authorList>
            <person name="Brown T."/>
            <person name="Elewa A."/>
            <person name="Iarovenko S."/>
            <person name="Subramanian E."/>
            <person name="Araus A.J."/>
            <person name="Petzold A."/>
            <person name="Susuki M."/>
            <person name="Suzuki K.-i.T."/>
            <person name="Hayashi T."/>
            <person name="Toyoda A."/>
            <person name="Oliveira C."/>
            <person name="Osipova E."/>
            <person name="Leigh N.D."/>
            <person name="Simon A."/>
            <person name="Yun M.H."/>
        </authorList>
    </citation>
    <scope>NUCLEOTIDE SEQUENCE</scope>
    <source>
        <strain evidence="2">20211129_DDA</strain>
        <tissue evidence="2">Liver</tissue>
    </source>
</reference>
<dbReference type="Proteomes" id="UP001066276">
    <property type="component" value="Chromosome 1_2"/>
</dbReference>
<evidence type="ECO:0000313" key="3">
    <source>
        <dbReference type="Proteomes" id="UP001066276"/>
    </source>
</evidence>
<organism evidence="2 3">
    <name type="scientific">Pleurodeles waltl</name>
    <name type="common">Iberian ribbed newt</name>
    <dbReference type="NCBI Taxonomy" id="8319"/>
    <lineage>
        <taxon>Eukaryota</taxon>
        <taxon>Metazoa</taxon>
        <taxon>Chordata</taxon>
        <taxon>Craniata</taxon>
        <taxon>Vertebrata</taxon>
        <taxon>Euteleostomi</taxon>
        <taxon>Amphibia</taxon>
        <taxon>Batrachia</taxon>
        <taxon>Caudata</taxon>
        <taxon>Salamandroidea</taxon>
        <taxon>Salamandridae</taxon>
        <taxon>Pleurodelinae</taxon>
        <taxon>Pleurodeles</taxon>
    </lineage>
</organism>
<evidence type="ECO:0000256" key="1">
    <source>
        <dbReference type="SAM" id="MobiDB-lite"/>
    </source>
</evidence>
<dbReference type="AlphaFoldDB" id="A0AAV7W410"/>
<feature type="region of interest" description="Disordered" evidence="1">
    <location>
        <begin position="122"/>
        <end position="187"/>
    </location>
</feature>
<name>A0AAV7W410_PLEWA</name>
<comment type="caution">
    <text evidence="2">The sequence shown here is derived from an EMBL/GenBank/DDBJ whole genome shotgun (WGS) entry which is preliminary data.</text>
</comment>
<feature type="region of interest" description="Disordered" evidence="1">
    <location>
        <begin position="54"/>
        <end position="106"/>
    </location>
</feature>
<evidence type="ECO:0000313" key="2">
    <source>
        <dbReference type="EMBL" id="KAJ1207612.1"/>
    </source>
</evidence>
<protein>
    <submittedName>
        <fullName evidence="2">Uncharacterized protein</fullName>
    </submittedName>
</protein>
<feature type="region of interest" description="Disordered" evidence="1">
    <location>
        <begin position="1"/>
        <end position="42"/>
    </location>
</feature>
<sequence>MAAPPQLEPEMRLRGGGDPVLLSTRSGRGGQPAGRQAAGSGTWKNALVRLKTYGGQAAPHGQEPAIAAPPRLGLETRLRESGDLVQHLSHPAGRGSPPAGPRMQKSTLGCLSAKAVRLWEQTRRWGPGRRSILGPHTQGSLTSAEPSKPRPGRQGPGRSSVGGAPEGKRRSVFTLKSDPVPRELLGVRPSLRPSCDALSIM</sequence>
<gene>
    <name evidence="2" type="ORF">NDU88_003002</name>
</gene>